<feature type="compositionally biased region" description="Basic and acidic residues" evidence="1">
    <location>
        <begin position="36"/>
        <end position="54"/>
    </location>
</feature>
<dbReference type="Pfam" id="PF14257">
    <property type="entry name" value="DUF4349"/>
    <property type="match status" value="1"/>
</dbReference>
<dbReference type="InterPro" id="IPR025645">
    <property type="entry name" value="DUF4349"/>
</dbReference>
<dbReference type="HOGENOM" id="CLU_863030_0_0_11"/>
<feature type="domain" description="DUF4349" evidence="4">
    <location>
        <begin position="102"/>
        <end position="310"/>
    </location>
</feature>
<evidence type="ECO:0000256" key="2">
    <source>
        <dbReference type="SAM" id="Phobius"/>
    </source>
</evidence>
<keyword evidence="3" id="KW-0732">Signal</keyword>
<dbReference type="eggNOG" id="COG3206">
    <property type="taxonomic scope" value="Bacteria"/>
</dbReference>
<dbReference type="STRING" id="640132.Srot_2261"/>
<dbReference type="AlphaFoldDB" id="D6ZA41"/>
<feature type="region of interest" description="Disordered" evidence="1">
    <location>
        <begin position="31"/>
        <end position="105"/>
    </location>
</feature>
<reference evidence="5 6" key="1">
    <citation type="journal article" date="2010" name="Stand. Genomic Sci.">
        <title>Complete genome sequence of Segniliparus rotundus type strain (CDC 1076).</title>
        <authorList>
            <person name="Sikorski J."/>
            <person name="Lapidus A."/>
            <person name="Copeland A."/>
            <person name="Misra M."/>
            <person name="Glavina Del Rio T."/>
            <person name="Nolan M."/>
            <person name="Lucas S."/>
            <person name="Chen F."/>
            <person name="Tice H."/>
            <person name="Cheng J.F."/>
            <person name="Jando M."/>
            <person name="Schneider S."/>
            <person name="Bruce D."/>
            <person name="Goodwin L."/>
            <person name="Pitluck S."/>
            <person name="Liolios K."/>
            <person name="Mikhailova N."/>
            <person name="Pati A."/>
            <person name="Ivanova N."/>
            <person name="Mavromatis K."/>
            <person name="Chen A."/>
            <person name="Palaniappan K."/>
            <person name="Chertkov O."/>
            <person name="Land M."/>
            <person name="Hauser L."/>
            <person name="Chang Y.J."/>
            <person name="Jeffries C.D."/>
            <person name="Brettin T."/>
            <person name="Detter J.C."/>
            <person name="Han C."/>
            <person name="Rohde M."/>
            <person name="Goker M."/>
            <person name="Bristow J."/>
            <person name="Eisen J.A."/>
            <person name="Markowitz V."/>
            <person name="Hugenholtz P."/>
            <person name="Kyrpides N.C."/>
            <person name="Klenk H.P."/>
        </authorList>
    </citation>
    <scope>NUCLEOTIDE SEQUENCE [LARGE SCALE GENOMIC DNA]</scope>
    <source>
        <strain evidence="6">ATCC BAA-972 / CDC 1076 / CIP 108378 / DSM 44985 / JCM 13578</strain>
    </source>
</reference>
<dbReference type="OrthoDB" id="186919at2"/>
<dbReference type="Proteomes" id="UP000002247">
    <property type="component" value="Chromosome"/>
</dbReference>
<accession>D6ZA41</accession>
<gene>
    <name evidence="5" type="ordered locus">Srot_2261</name>
</gene>
<feature type="transmembrane region" description="Helical" evidence="2">
    <location>
        <begin position="288"/>
        <end position="314"/>
    </location>
</feature>
<evidence type="ECO:0000313" key="6">
    <source>
        <dbReference type="Proteomes" id="UP000002247"/>
    </source>
</evidence>
<name>D6ZA41_SEGRD</name>
<evidence type="ECO:0000313" key="5">
    <source>
        <dbReference type="EMBL" id="ADG98711.1"/>
    </source>
</evidence>
<feature type="signal peptide" evidence="3">
    <location>
        <begin position="1"/>
        <end position="31"/>
    </location>
</feature>
<evidence type="ECO:0000256" key="3">
    <source>
        <dbReference type="SAM" id="SignalP"/>
    </source>
</evidence>
<evidence type="ECO:0000256" key="1">
    <source>
        <dbReference type="SAM" id="MobiDB-lite"/>
    </source>
</evidence>
<dbReference type="RefSeq" id="WP_013139161.1">
    <property type="nucleotide sequence ID" value="NC_014168.1"/>
</dbReference>
<feature type="chain" id="PRO_5038673800" description="DUF4349 domain-containing protein" evidence="3">
    <location>
        <begin position="32"/>
        <end position="322"/>
    </location>
</feature>
<sequence length="322" mass="34599">MTRPHTHHRRSRRNLPSLLLLVGFALTSALTGCGGHDGDEQKPPHNTGAHEKQGKPQAPEAFSEPGPEYAEPDTAYADMARPGAPLGASVGAVRSGPPSAQSMATEQVLAVQTDDVQKAKSQALKISHDAGGTTQEQKEQDATDKVPGWVQLTLKIPVDKVEDAVAKLRTLGDVKYFTSHSTNVSQQSTDVSADIALVQQTIARLQQIYAQAAQSGKADDMVSAEKELIEQNDRLQQLKRQQQGLGGKVETTTVGVVLLGKKSAPPEHGWVGSGLHSGWSDLVATVKWLVTAISWLAVWLVPLAVVVVVARFGWRLVRTKRA</sequence>
<keyword evidence="2" id="KW-0812">Transmembrane</keyword>
<organism evidence="5 6">
    <name type="scientific">Segniliparus rotundus (strain ATCC BAA-972 / CDC 1076 / CIP 108378 / DSM 44985 / JCM 13578)</name>
    <dbReference type="NCBI Taxonomy" id="640132"/>
    <lineage>
        <taxon>Bacteria</taxon>
        <taxon>Bacillati</taxon>
        <taxon>Actinomycetota</taxon>
        <taxon>Actinomycetes</taxon>
        <taxon>Mycobacteriales</taxon>
        <taxon>Segniliparaceae</taxon>
        <taxon>Segniliparus</taxon>
    </lineage>
</organism>
<dbReference type="PROSITE" id="PS51257">
    <property type="entry name" value="PROKAR_LIPOPROTEIN"/>
    <property type="match status" value="1"/>
</dbReference>
<dbReference type="KEGG" id="srt:Srot_2261"/>
<keyword evidence="6" id="KW-1185">Reference proteome</keyword>
<proteinExistence type="predicted"/>
<keyword evidence="2" id="KW-1133">Transmembrane helix</keyword>
<evidence type="ECO:0000259" key="4">
    <source>
        <dbReference type="Pfam" id="PF14257"/>
    </source>
</evidence>
<protein>
    <recommendedName>
        <fullName evidence="4">DUF4349 domain-containing protein</fullName>
    </recommendedName>
</protein>
<dbReference type="EMBL" id="CP001958">
    <property type="protein sequence ID" value="ADG98711.1"/>
    <property type="molecule type" value="Genomic_DNA"/>
</dbReference>
<keyword evidence="2" id="KW-0472">Membrane</keyword>